<name>A0A937DIS9_9BACT</name>
<dbReference type="InterPro" id="IPR038727">
    <property type="entry name" value="NadR/Ttd14_AAA_dom"/>
</dbReference>
<organism evidence="2 3">
    <name type="scientific">Marivirga atlantica</name>
    <dbReference type="NCBI Taxonomy" id="1548457"/>
    <lineage>
        <taxon>Bacteria</taxon>
        <taxon>Pseudomonadati</taxon>
        <taxon>Bacteroidota</taxon>
        <taxon>Cytophagia</taxon>
        <taxon>Cytophagales</taxon>
        <taxon>Marivirgaceae</taxon>
        <taxon>Marivirga</taxon>
    </lineage>
</organism>
<keyword evidence="2" id="KW-0547">Nucleotide-binding</keyword>
<dbReference type="SUPFAM" id="SSF52540">
    <property type="entry name" value="P-loop containing nucleoside triphosphate hydrolases"/>
    <property type="match status" value="1"/>
</dbReference>
<dbReference type="PANTHER" id="PTHR37512:SF1">
    <property type="entry name" value="NADR_TTD14 AAA DOMAIN-CONTAINING PROTEIN"/>
    <property type="match status" value="1"/>
</dbReference>
<dbReference type="Gene3D" id="3.40.50.300">
    <property type="entry name" value="P-loop containing nucleotide triphosphate hydrolases"/>
    <property type="match status" value="1"/>
</dbReference>
<evidence type="ECO:0000313" key="3">
    <source>
        <dbReference type="Proteomes" id="UP000642920"/>
    </source>
</evidence>
<dbReference type="Pfam" id="PF13521">
    <property type="entry name" value="AAA_28"/>
    <property type="match status" value="1"/>
</dbReference>
<reference evidence="2" key="1">
    <citation type="submission" date="2021-01" db="EMBL/GenBank/DDBJ databases">
        <title>Marivirga sp. nov., isolated from intertidal surface sediments.</title>
        <authorList>
            <person name="Zhang M."/>
        </authorList>
    </citation>
    <scope>NUCLEOTIDE SEQUENCE</scope>
    <source>
        <strain evidence="2">SM1354</strain>
    </source>
</reference>
<accession>A0A937DIS9</accession>
<keyword evidence="3" id="KW-1185">Reference proteome</keyword>
<sequence length="168" mass="20125">MPKKIAIIGPESTGKSTLTQELAQYFDEPFLPEYGRIYLQIHGPEYEYDDLRQIADEMIQLESQQIKNANKFLFCDTDLIMMKVWYLIRYKEVNEKLIKQLEENNYDYYFICYPDLPWEPDPLRENPEIRLELLEMYISEVESRNIPYTIIKGDKRLQQAVEAIKKAR</sequence>
<dbReference type="EMBL" id="JAERQG010000001">
    <property type="protein sequence ID" value="MBL0764496.1"/>
    <property type="molecule type" value="Genomic_DNA"/>
</dbReference>
<dbReference type="InterPro" id="IPR027417">
    <property type="entry name" value="P-loop_NTPase"/>
</dbReference>
<comment type="caution">
    <text evidence="2">The sequence shown here is derived from an EMBL/GenBank/DDBJ whole genome shotgun (WGS) entry which is preliminary data.</text>
</comment>
<keyword evidence="2" id="KW-0067">ATP-binding</keyword>
<dbReference type="GO" id="GO:0005524">
    <property type="term" value="F:ATP binding"/>
    <property type="evidence" value="ECO:0007669"/>
    <property type="project" value="UniProtKB-KW"/>
</dbReference>
<dbReference type="PANTHER" id="PTHR37512">
    <property type="entry name" value="TRIFUNCTIONAL NAD BIOSYNTHESIS/REGULATOR PROTEIN NADR"/>
    <property type="match status" value="1"/>
</dbReference>
<dbReference type="Proteomes" id="UP000642920">
    <property type="component" value="Unassembled WGS sequence"/>
</dbReference>
<feature type="domain" description="NadR/Ttd14 AAA" evidence="1">
    <location>
        <begin position="4"/>
        <end position="154"/>
    </location>
</feature>
<proteinExistence type="predicted"/>
<gene>
    <name evidence="2" type="ORF">JKP34_04475</name>
</gene>
<dbReference type="RefSeq" id="WP_201918120.1">
    <property type="nucleotide sequence ID" value="NZ_JAERQG010000001.1"/>
</dbReference>
<evidence type="ECO:0000259" key="1">
    <source>
        <dbReference type="Pfam" id="PF13521"/>
    </source>
</evidence>
<protein>
    <submittedName>
        <fullName evidence="2">ATP-binding protein</fullName>
    </submittedName>
</protein>
<dbReference type="AlphaFoldDB" id="A0A937DIS9"/>
<dbReference type="InterPro" id="IPR052735">
    <property type="entry name" value="NAD_biosynth-regulator"/>
</dbReference>
<evidence type="ECO:0000313" key="2">
    <source>
        <dbReference type="EMBL" id="MBL0764496.1"/>
    </source>
</evidence>